<dbReference type="AlphaFoldDB" id="A0A1E7F5M2"/>
<dbReference type="Proteomes" id="UP000095751">
    <property type="component" value="Unassembled WGS sequence"/>
</dbReference>
<feature type="non-terminal residue" evidence="3">
    <location>
        <position position="1"/>
    </location>
</feature>
<dbReference type="GO" id="GO:0005774">
    <property type="term" value="C:vacuolar membrane"/>
    <property type="evidence" value="ECO:0007669"/>
    <property type="project" value="TreeGrafter"/>
</dbReference>
<feature type="region of interest" description="Disordered" evidence="2">
    <location>
        <begin position="284"/>
        <end position="303"/>
    </location>
</feature>
<protein>
    <submittedName>
        <fullName evidence="3">Nitrogen permease regulator 2</fullName>
    </submittedName>
</protein>
<dbReference type="GO" id="GO:0005096">
    <property type="term" value="F:GTPase activator activity"/>
    <property type="evidence" value="ECO:0007669"/>
    <property type="project" value="TreeGrafter"/>
</dbReference>
<dbReference type="InParanoid" id="A0A1E7F5M2"/>
<dbReference type="PANTHER" id="PTHR12991">
    <property type="entry name" value="NITROGEN PERMEASE REGULATOR 2/TUMOR SUPPRESSOR CANDIDATE 4"/>
    <property type="match status" value="1"/>
</dbReference>
<evidence type="ECO:0000256" key="1">
    <source>
        <dbReference type="ARBA" id="ARBA00008433"/>
    </source>
</evidence>
<evidence type="ECO:0000313" key="4">
    <source>
        <dbReference type="Proteomes" id="UP000095751"/>
    </source>
</evidence>
<evidence type="ECO:0000256" key="2">
    <source>
        <dbReference type="SAM" id="MobiDB-lite"/>
    </source>
</evidence>
<sequence length="341" mass="39118">PDKCPVFAVFYAEFDIKKGPVVRYQSPKNFLDLNLPEGGQSIFDSTSEYIITGSELTGKIITLSTHDVHVMTRPTQITNEKYERNSLLFSIGMVLRRAADPRPFRPLISKLAMTLRNMEIESGILSDPIKVRRTIQPLLERVLISMNSPRWECNLLLDRSTSLNLKLFHPPKPPASPVRNYQVPVLLVRDFQLGYYEWDLAINWVILHIDGITNARQISVKAEVDLEMVLACLRVLKHHGIISVVDMFLYTNRYECTERAAAMLTGREDKLLQEAMDFAVKRPQQHGVTDEHKNNNTGKIPSSSSPININWNEIFKEFDHRRFITFGVVNGLLIRVHSYPF</sequence>
<gene>
    <name evidence="3" type="ORF">FRACYDRAFT_149437</name>
</gene>
<name>A0A1E7F5M2_9STRA</name>
<dbReference type="Pfam" id="PF06218">
    <property type="entry name" value="NPR2"/>
    <property type="match status" value="1"/>
</dbReference>
<comment type="similarity">
    <text evidence="1">Belongs to the NPR2 family.</text>
</comment>
<feature type="non-terminal residue" evidence="3">
    <location>
        <position position="341"/>
    </location>
</feature>
<dbReference type="EMBL" id="KV784361">
    <property type="protein sequence ID" value="OEU13456.1"/>
    <property type="molecule type" value="Genomic_DNA"/>
</dbReference>
<reference evidence="3 4" key="1">
    <citation type="submission" date="2016-09" db="EMBL/GenBank/DDBJ databases">
        <title>Extensive genetic diversity and differential bi-allelic expression allows diatom success in the polar Southern Ocean.</title>
        <authorList>
            <consortium name="DOE Joint Genome Institute"/>
            <person name="Mock T."/>
            <person name="Otillar R.P."/>
            <person name="Strauss J."/>
            <person name="Dupont C."/>
            <person name="Frickenhaus S."/>
            <person name="Maumus F."/>
            <person name="Mcmullan M."/>
            <person name="Sanges R."/>
            <person name="Schmutz J."/>
            <person name="Toseland A."/>
            <person name="Valas R."/>
            <person name="Veluchamy A."/>
            <person name="Ward B.J."/>
            <person name="Allen A."/>
            <person name="Barry K."/>
            <person name="Falciatore A."/>
            <person name="Ferrante M."/>
            <person name="Fortunato A.E."/>
            <person name="Gloeckner G."/>
            <person name="Gruber A."/>
            <person name="Hipkin R."/>
            <person name="Janech M."/>
            <person name="Kroth P."/>
            <person name="Leese F."/>
            <person name="Lindquist E."/>
            <person name="Lyon B.R."/>
            <person name="Martin J."/>
            <person name="Mayer C."/>
            <person name="Parker M."/>
            <person name="Quesneville H."/>
            <person name="Raymond J."/>
            <person name="Uhlig C."/>
            <person name="Valentin K.U."/>
            <person name="Worden A.Z."/>
            <person name="Armbrust E.V."/>
            <person name="Bowler C."/>
            <person name="Green B."/>
            <person name="Moulton V."/>
            <person name="Van Oosterhout C."/>
            <person name="Grigoriev I."/>
        </authorList>
    </citation>
    <scope>NUCLEOTIDE SEQUENCE [LARGE SCALE GENOMIC DNA]</scope>
    <source>
        <strain evidence="3 4">CCMP1102</strain>
    </source>
</reference>
<keyword evidence="4" id="KW-1185">Reference proteome</keyword>
<organism evidence="3 4">
    <name type="scientific">Fragilariopsis cylindrus CCMP1102</name>
    <dbReference type="NCBI Taxonomy" id="635003"/>
    <lineage>
        <taxon>Eukaryota</taxon>
        <taxon>Sar</taxon>
        <taxon>Stramenopiles</taxon>
        <taxon>Ochrophyta</taxon>
        <taxon>Bacillariophyta</taxon>
        <taxon>Bacillariophyceae</taxon>
        <taxon>Bacillariophycidae</taxon>
        <taxon>Bacillariales</taxon>
        <taxon>Bacillariaceae</taxon>
        <taxon>Fragilariopsis</taxon>
    </lineage>
</organism>
<dbReference type="GO" id="GO:0010508">
    <property type="term" value="P:positive regulation of autophagy"/>
    <property type="evidence" value="ECO:0007669"/>
    <property type="project" value="TreeGrafter"/>
</dbReference>
<dbReference type="OrthoDB" id="338854at2759"/>
<accession>A0A1E7F5M2</accession>
<dbReference type="GO" id="GO:1990130">
    <property type="term" value="C:GATOR1 complex"/>
    <property type="evidence" value="ECO:0007669"/>
    <property type="project" value="TreeGrafter"/>
</dbReference>
<dbReference type="KEGG" id="fcy:FRACYDRAFT_149437"/>
<dbReference type="GO" id="GO:1904262">
    <property type="term" value="P:negative regulation of TORC1 signaling"/>
    <property type="evidence" value="ECO:0007669"/>
    <property type="project" value="TreeGrafter"/>
</dbReference>
<dbReference type="PANTHER" id="PTHR12991:SF10">
    <property type="entry name" value="GATOR COMPLEX PROTEIN NPRL2"/>
    <property type="match status" value="1"/>
</dbReference>
<evidence type="ECO:0000313" key="3">
    <source>
        <dbReference type="EMBL" id="OEU13456.1"/>
    </source>
</evidence>
<dbReference type="InterPro" id="IPR009348">
    <property type="entry name" value="NPR2-like"/>
</dbReference>
<proteinExistence type="inferred from homology"/>